<keyword evidence="6 8" id="KW-0472">Membrane</keyword>
<dbReference type="PANTHER" id="PTHR23517">
    <property type="entry name" value="RESISTANCE PROTEIN MDTM, PUTATIVE-RELATED-RELATED"/>
    <property type="match status" value="1"/>
</dbReference>
<feature type="transmembrane region" description="Helical" evidence="8">
    <location>
        <begin position="293"/>
        <end position="314"/>
    </location>
</feature>
<evidence type="ECO:0000313" key="10">
    <source>
        <dbReference type="Proteomes" id="UP000324974"/>
    </source>
</evidence>
<evidence type="ECO:0000256" key="1">
    <source>
        <dbReference type="ARBA" id="ARBA00004651"/>
    </source>
</evidence>
<dbReference type="InterPro" id="IPR050171">
    <property type="entry name" value="MFS_Transporters"/>
</dbReference>
<feature type="transmembrane region" description="Helical" evidence="8">
    <location>
        <begin position="132"/>
        <end position="153"/>
    </location>
</feature>
<dbReference type="Proteomes" id="UP000324974">
    <property type="component" value="Chromosome"/>
</dbReference>
<feature type="transmembrane region" description="Helical" evidence="8">
    <location>
        <begin position="261"/>
        <end position="281"/>
    </location>
</feature>
<dbReference type="SUPFAM" id="SSF103473">
    <property type="entry name" value="MFS general substrate transporter"/>
    <property type="match status" value="1"/>
</dbReference>
<feature type="transmembrane region" description="Helical" evidence="8">
    <location>
        <begin position="72"/>
        <end position="91"/>
    </location>
</feature>
<dbReference type="InterPro" id="IPR000109">
    <property type="entry name" value="POT_fam"/>
</dbReference>
<dbReference type="PANTHER" id="PTHR23517:SF15">
    <property type="entry name" value="PROTON-DEPENDENT OLIGOPEPTIDE FAMILY TRANSPORT PROTEIN"/>
    <property type="match status" value="1"/>
</dbReference>
<comment type="subcellular location">
    <subcellularLocation>
        <location evidence="1">Cell membrane</location>
        <topology evidence="1">Multi-pass membrane protein</topology>
    </subcellularLocation>
</comment>
<evidence type="ECO:0000256" key="4">
    <source>
        <dbReference type="ARBA" id="ARBA00022692"/>
    </source>
</evidence>
<dbReference type="OrthoDB" id="9772725at2"/>
<dbReference type="EMBL" id="CP042425">
    <property type="protein sequence ID" value="QEL14609.1"/>
    <property type="molecule type" value="Genomic_DNA"/>
</dbReference>
<name>A0A5C1A5Z1_9BACT</name>
<accession>A0A5C1A5Z1</accession>
<keyword evidence="10" id="KW-1185">Reference proteome</keyword>
<feature type="region of interest" description="Disordered" evidence="7">
    <location>
        <begin position="436"/>
        <end position="461"/>
    </location>
</feature>
<evidence type="ECO:0000313" key="9">
    <source>
        <dbReference type="EMBL" id="QEL14609.1"/>
    </source>
</evidence>
<evidence type="ECO:0000256" key="6">
    <source>
        <dbReference type="ARBA" id="ARBA00023136"/>
    </source>
</evidence>
<sequence length="461" mass="49162">MRSPIPLLLLAAITFFERAASNGFRAVLVLHLAALWANDQRAIEVAAWVAALVYVVPLGVGVWATTPRRARWICTAGAVALTTGYFSLAALPGPYLGIGLVVLGRGAMLPTIRAMVGGLYRDEPTPVSEWAFSRVYIAANFGTLLGILVTGGLQNWQGATIAFISCGTFALAAVCFLAAFGWRYPGGELSESERPAPAAVPVLPAARPWVQPAVRVRTILIITAAAALFWSGFEQRTGSLTIFASAHVRAVYFGVTIPPQWFQALNPLMVVLFAAPVAWAFRRFDRPAERGGALSPITKLAWGLILLGTGYLFLVAVEMSYGDGRVGPWVLVGLYAFHTVGELCLEPIGQSLTARLSPAKWQVFWQAVWDFASFAAPLIAGYLPRFLARDDAAGGDPLFPLWVVLAGLGVSSGLVLWAWSGALTARVAPLIEDPPPAPPVAEASTNHAGTPSPITTHRTPV</sequence>
<protein>
    <submittedName>
        <fullName evidence="9">MFS transporter</fullName>
    </submittedName>
</protein>
<dbReference type="KEGG" id="lrs:PX52LOC_01500"/>
<feature type="transmembrane region" description="Helical" evidence="8">
    <location>
        <begin position="45"/>
        <end position="65"/>
    </location>
</feature>
<feature type="transmembrane region" description="Helical" evidence="8">
    <location>
        <begin position="326"/>
        <end position="345"/>
    </location>
</feature>
<organism evidence="9 10">
    <name type="scientific">Limnoglobus roseus</name>
    <dbReference type="NCBI Taxonomy" id="2598579"/>
    <lineage>
        <taxon>Bacteria</taxon>
        <taxon>Pseudomonadati</taxon>
        <taxon>Planctomycetota</taxon>
        <taxon>Planctomycetia</taxon>
        <taxon>Gemmatales</taxon>
        <taxon>Gemmataceae</taxon>
        <taxon>Limnoglobus</taxon>
    </lineage>
</organism>
<dbReference type="Gene3D" id="1.20.1250.20">
    <property type="entry name" value="MFS general substrate transporter like domains"/>
    <property type="match status" value="2"/>
</dbReference>
<dbReference type="GO" id="GO:0005886">
    <property type="term" value="C:plasma membrane"/>
    <property type="evidence" value="ECO:0007669"/>
    <property type="project" value="UniProtKB-SubCell"/>
</dbReference>
<dbReference type="RefSeq" id="WP_149109493.1">
    <property type="nucleotide sequence ID" value="NZ_CP042425.1"/>
</dbReference>
<evidence type="ECO:0000256" key="3">
    <source>
        <dbReference type="ARBA" id="ARBA00022475"/>
    </source>
</evidence>
<feature type="transmembrane region" description="Helical" evidence="8">
    <location>
        <begin position="399"/>
        <end position="419"/>
    </location>
</feature>
<evidence type="ECO:0000256" key="8">
    <source>
        <dbReference type="SAM" id="Phobius"/>
    </source>
</evidence>
<keyword evidence="3" id="KW-1003">Cell membrane</keyword>
<dbReference type="InterPro" id="IPR036259">
    <property type="entry name" value="MFS_trans_sf"/>
</dbReference>
<gene>
    <name evidence="9" type="ORF">PX52LOC_01500</name>
</gene>
<feature type="compositionally biased region" description="Polar residues" evidence="7">
    <location>
        <begin position="444"/>
        <end position="461"/>
    </location>
</feature>
<dbReference type="AlphaFoldDB" id="A0A5C1A5Z1"/>
<feature type="transmembrane region" description="Helical" evidence="8">
    <location>
        <begin position="366"/>
        <end position="387"/>
    </location>
</feature>
<dbReference type="GO" id="GO:0022857">
    <property type="term" value="F:transmembrane transporter activity"/>
    <property type="evidence" value="ECO:0007669"/>
    <property type="project" value="InterPro"/>
</dbReference>
<keyword evidence="5 8" id="KW-1133">Transmembrane helix</keyword>
<proteinExistence type="predicted"/>
<reference evidence="10" key="1">
    <citation type="submission" date="2019-08" db="EMBL/GenBank/DDBJ databases">
        <title>Limnoglobus roseus gen. nov., sp. nov., a novel freshwater planctomycete with a giant genome from the family Gemmataceae.</title>
        <authorList>
            <person name="Kulichevskaya I.S."/>
            <person name="Naumoff D.G."/>
            <person name="Miroshnikov K."/>
            <person name="Ivanova A."/>
            <person name="Philippov D.A."/>
            <person name="Hakobyan A."/>
            <person name="Rijpstra I.C."/>
            <person name="Sinninghe Damste J.S."/>
            <person name="Liesack W."/>
            <person name="Dedysh S.N."/>
        </authorList>
    </citation>
    <scope>NUCLEOTIDE SEQUENCE [LARGE SCALE GENOMIC DNA]</scope>
    <source>
        <strain evidence="10">PX52</strain>
    </source>
</reference>
<feature type="transmembrane region" description="Helical" evidence="8">
    <location>
        <begin position="159"/>
        <end position="182"/>
    </location>
</feature>
<keyword evidence="4 8" id="KW-0812">Transmembrane</keyword>
<evidence type="ECO:0000256" key="7">
    <source>
        <dbReference type="SAM" id="MobiDB-lite"/>
    </source>
</evidence>
<evidence type="ECO:0000256" key="2">
    <source>
        <dbReference type="ARBA" id="ARBA00022448"/>
    </source>
</evidence>
<keyword evidence="2" id="KW-0813">Transport</keyword>
<dbReference type="Pfam" id="PF00854">
    <property type="entry name" value="PTR2"/>
    <property type="match status" value="1"/>
</dbReference>
<evidence type="ECO:0000256" key="5">
    <source>
        <dbReference type="ARBA" id="ARBA00022989"/>
    </source>
</evidence>